<dbReference type="CDD" id="cd06850">
    <property type="entry name" value="biotinyl_domain"/>
    <property type="match status" value="1"/>
</dbReference>
<evidence type="ECO:0000256" key="4">
    <source>
        <dbReference type="ARBA" id="ARBA00023065"/>
    </source>
</evidence>
<dbReference type="PROSITE" id="PS00188">
    <property type="entry name" value="BIOTIN"/>
    <property type="match status" value="1"/>
</dbReference>
<feature type="domain" description="Lipoyl-binding" evidence="7">
    <location>
        <begin position="61"/>
        <end position="135"/>
    </location>
</feature>
<dbReference type="PROSITE" id="PS50968">
    <property type="entry name" value="BIOTINYL_LIPOYL"/>
    <property type="match status" value="1"/>
</dbReference>
<dbReference type="Proteomes" id="UP000295063">
    <property type="component" value="Unassembled WGS sequence"/>
</dbReference>
<evidence type="ECO:0000256" key="6">
    <source>
        <dbReference type="ARBA" id="ARBA00023267"/>
    </source>
</evidence>
<dbReference type="InterPro" id="IPR011053">
    <property type="entry name" value="Single_hybrid_motif"/>
</dbReference>
<keyword evidence="3" id="KW-0915">Sodium</keyword>
<keyword evidence="4" id="KW-0406">Ion transport</keyword>
<evidence type="ECO:0000313" key="9">
    <source>
        <dbReference type="Proteomes" id="UP000295063"/>
    </source>
</evidence>
<evidence type="ECO:0000256" key="2">
    <source>
        <dbReference type="ARBA" id="ARBA00022967"/>
    </source>
</evidence>
<gene>
    <name evidence="8" type="ORF">EV210_107269</name>
</gene>
<evidence type="ECO:0000259" key="7">
    <source>
        <dbReference type="PROSITE" id="PS50968"/>
    </source>
</evidence>
<keyword evidence="6" id="KW-0092">Biotin</keyword>
<dbReference type="RefSeq" id="WP_132080817.1">
    <property type="nucleotide sequence ID" value="NZ_DALYTA010000006.1"/>
</dbReference>
<dbReference type="Pfam" id="PF00364">
    <property type="entry name" value="Biotin_lipoyl"/>
    <property type="match status" value="1"/>
</dbReference>
<evidence type="ECO:0000256" key="1">
    <source>
        <dbReference type="ARBA" id="ARBA00022448"/>
    </source>
</evidence>
<keyword evidence="1" id="KW-0813">Transport</keyword>
<dbReference type="PANTHER" id="PTHR45266">
    <property type="entry name" value="OXALOACETATE DECARBOXYLASE ALPHA CHAIN"/>
    <property type="match status" value="1"/>
</dbReference>
<accession>A0A4R1PX65</accession>
<comment type="caution">
    <text evidence="8">The sequence shown here is derived from an EMBL/GenBank/DDBJ whole genome shotgun (WGS) entry which is preliminary data.</text>
</comment>
<organism evidence="8 9">
    <name type="scientific">Anaerospora hongkongensis</name>
    <dbReference type="NCBI Taxonomy" id="244830"/>
    <lineage>
        <taxon>Bacteria</taxon>
        <taxon>Bacillati</taxon>
        <taxon>Bacillota</taxon>
        <taxon>Negativicutes</taxon>
        <taxon>Selenomonadales</taxon>
        <taxon>Sporomusaceae</taxon>
        <taxon>Anaerospora</taxon>
    </lineage>
</organism>
<dbReference type="OrthoDB" id="9812676at2"/>
<evidence type="ECO:0000256" key="3">
    <source>
        <dbReference type="ARBA" id="ARBA00023053"/>
    </source>
</evidence>
<sequence>MRVFKVNVNGVAYNVEVQEEGVAIAAAPAVAAAAPVTTPAPAVVPAPQAAPAAAVQAAPAEVAAGDTPITAPMPGKVSKVVVKEGTTVKKGDVIMLLEAMKMQNEIGAPAAGVVKSINIAAGESVKPGQVLAVIKG</sequence>
<evidence type="ECO:0000256" key="5">
    <source>
        <dbReference type="ARBA" id="ARBA00023201"/>
    </source>
</evidence>
<keyword evidence="2" id="KW-1278">Translocase</keyword>
<dbReference type="GO" id="GO:0006814">
    <property type="term" value="P:sodium ion transport"/>
    <property type="evidence" value="ECO:0007669"/>
    <property type="project" value="UniProtKB-KW"/>
</dbReference>
<reference evidence="8 9" key="1">
    <citation type="submission" date="2019-03" db="EMBL/GenBank/DDBJ databases">
        <title>Genomic Encyclopedia of Type Strains, Phase IV (KMG-IV): sequencing the most valuable type-strain genomes for metagenomic binning, comparative biology and taxonomic classification.</title>
        <authorList>
            <person name="Goeker M."/>
        </authorList>
    </citation>
    <scope>NUCLEOTIDE SEQUENCE [LARGE SCALE GENOMIC DNA]</scope>
    <source>
        <strain evidence="8 9">DSM 15969</strain>
    </source>
</reference>
<protein>
    <submittedName>
        <fullName evidence="8">Biotin-dependent enzyme</fullName>
    </submittedName>
</protein>
<dbReference type="InterPro" id="IPR050709">
    <property type="entry name" value="Biotin_Carboxyl_Carrier/Decarb"/>
</dbReference>
<dbReference type="AlphaFoldDB" id="A0A4R1PX65"/>
<dbReference type="SUPFAM" id="SSF51230">
    <property type="entry name" value="Single hybrid motif"/>
    <property type="match status" value="1"/>
</dbReference>
<dbReference type="InterPro" id="IPR000089">
    <property type="entry name" value="Biotin_lipoyl"/>
</dbReference>
<dbReference type="EMBL" id="SLUI01000007">
    <property type="protein sequence ID" value="TCL37004.1"/>
    <property type="molecule type" value="Genomic_DNA"/>
</dbReference>
<dbReference type="FunFam" id="2.40.50.100:FF:000003">
    <property type="entry name" value="Acetyl-CoA carboxylase biotin carboxyl carrier protein"/>
    <property type="match status" value="1"/>
</dbReference>
<dbReference type="Gene3D" id="2.40.50.100">
    <property type="match status" value="1"/>
</dbReference>
<keyword evidence="5" id="KW-0739">Sodium transport</keyword>
<proteinExistence type="predicted"/>
<name>A0A4R1PX65_9FIRM</name>
<dbReference type="InterPro" id="IPR001882">
    <property type="entry name" value="Biotin_BS"/>
</dbReference>
<keyword evidence="9" id="KW-1185">Reference proteome</keyword>
<evidence type="ECO:0000313" key="8">
    <source>
        <dbReference type="EMBL" id="TCL37004.1"/>
    </source>
</evidence>
<dbReference type="PANTHER" id="PTHR45266:SF3">
    <property type="entry name" value="OXALOACETATE DECARBOXYLASE ALPHA CHAIN"/>
    <property type="match status" value="1"/>
</dbReference>